<dbReference type="GO" id="GO:0046872">
    <property type="term" value="F:metal ion binding"/>
    <property type="evidence" value="ECO:0007669"/>
    <property type="project" value="UniProtKB-KW"/>
</dbReference>
<evidence type="ECO:0000259" key="11">
    <source>
        <dbReference type="PROSITE" id="PS51918"/>
    </source>
</evidence>
<keyword evidence="9 10" id="KW-0456">Lyase</keyword>
<evidence type="ECO:0000256" key="10">
    <source>
        <dbReference type="HAMAP-Rule" id="MF_01225"/>
    </source>
</evidence>
<dbReference type="PANTHER" id="PTHR22960">
    <property type="entry name" value="MOLYBDOPTERIN COFACTOR SYNTHESIS PROTEIN A"/>
    <property type="match status" value="1"/>
</dbReference>
<evidence type="ECO:0000256" key="1">
    <source>
        <dbReference type="ARBA" id="ARBA00022485"/>
    </source>
</evidence>
<evidence type="ECO:0000256" key="8">
    <source>
        <dbReference type="ARBA" id="ARBA00023150"/>
    </source>
</evidence>
<feature type="binding site" evidence="10">
    <location>
        <begin position="267"/>
        <end position="269"/>
    </location>
    <ligand>
        <name>GTP</name>
        <dbReference type="ChEBI" id="CHEBI:37565"/>
    </ligand>
</feature>
<organism evidence="12 13">
    <name type="scientific">Methanothrix harundinacea (strain 6Ac)</name>
    <name type="common">Methanosaeta harundinacea</name>
    <dbReference type="NCBI Taxonomy" id="1110509"/>
    <lineage>
        <taxon>Archaea</taxon>
        <taxon>Methanobacteriati</taxon>
        <taxon>Methanobacteriota</taxon>
        <taxon>Stenosarchaea group</taxon>
        <taxon>Methanomicrobia</taxon>
        <taxon>Methanotrichales</taxon>
        <taxon>Methanotrichaceae</taxon>
        <taxon>Methanothrix</taxon>
    </lineage>
</organism>
<feature type="binding site" evidence="10">
    <location>
        <position position="279"/>
    </location>
    <ligand>
        <name>[4Fe-4S] cluster</name>
        <dbReference type="ChEBI" id="CHEBI:49883"/>
        <label>2</label>
        <note>4Fe-4S-substrate</note>
    </ligand>
</feature>
<dbReference type="InterPro" id="IPR013485">
    <property type="entry name" value="MoaA_arc"/>
</dbReference>
<feature type="binding site" evidence="10">
    <location>
        <position position="48"/>
    </location>
    <ligand>
        <name>[4Fe-4S] cluster</name>
        <dbReference type="ChEBI" id="CHEBI:49883"/>
        <label>1</label>
        <note>4Fe-4S-S-AdoMet</note>
    </ligand>
</feature>
<evidence type="ECO:0000256" key="7">
    <source>
        <dbReference type="ARBA" id="ARBA00023134"/>
    </source>
</evidence>
<dbReference type="STRING" id="1110509.Mhar_2189"/>
<dbReference type="Gene3D" id="3.20.20.70">
    <property type="entry name" value="Aldolase class I"/>
    <property type="match status" value="1"/>
</dbReference>
<evidence type="ECO:0000256" key="5">
    <source>
        <dbReference type="ARBA" id="ARBA00023004"/>
    </source>
</evidence>
<dbReference type="InterPro" id="IPR006638">
    <property type="entry name" value="Elp3/MiaA/NifB-like_rSAM"/>
</dbReference>
<feature type="binding site" evidence="10">
    <location>
        <position position="34"/>
    </location>
    <ligand>
        <name>GTP</name>
        <dbReference type="ChEBI" id="CHEBI:37565"/>
    </ligand>
</feature>
<feature type="binding site" evidence="10">
    <location>
        <position position="265"/>
    </location>
    <ligand>
        <name>[4Fe-4S] cluster</name>
        <dbReference type="ChEBI" id="CHEBI:49883"/>
        <label>2</label>
        <note>4Fe-4S-substrate</note>
    </ligand>
</feature>
<dbReference type="EC" id="4.1.99.22" evidence="10"/>
<dbReference type="InterPro" id="IPR040064">
    <property type="entry name" value="MoaA-like"/>
</dbReference>
<dbReference type="Pfam" id="PF04055">
    <property type="entry name" value="Radical_SAM"/>
    <property type="match status" value="1"/>
</dbReference>
<keyword evidence="7 10" id="KW-0342">GTP-binding</keyword>
<name>G7WR80_METH6</name>
<evidence type="ECO:0000256" key="2">
    <source>
        <dbReference type="ARBA" id="ARBA00022691"/>
    </source>
</evidence>
<feature type="binding site" evidence="10">
    <location>
        <position position="41"/>
    </location>
    <ligand>
        <name>[4Fe-4S] cluster</name>
        <dbReference type="ChEBI" id="CHEBI:49883"/>
        <label>1</label>
        <note>4Fe-4S-S-AdoMet</note>
    </ligand>
</feature>
<accession>G7WR80</accession>
<dbReference type="PATRIC" id="fig|1110509.7.peg.2423"/>
<keyword evidence="3 10" id="KW-0479">Metal-binding</keyword>
<feature type="binding site" evidence="10">
    <location>
        <position position="262"/>
    </location>
    <ligand>
        <name>[4Fe-4S] cluster</name>
        <dbReference type="ChEBI" id="CHEBI:49883"/>
        <label>2</label>
        <note>4Fe-4S-substrate</note>
    </ligand>
</feature>
<keyword evidence="6 10" id="KW-0411">Iron-sulfur</keyword>
<dbReference type="GO" id="GO:1904047">
    <property type="term" value="F:S-adenosyl-L-methionine binding"/>
    <property type="evidence" value="ECO:0007669"/>
    <property type="project" value="UniProtKB-UniRule"/>
</dbReference>
<dbReference type="SUPFAM" id="SSF102114">
    <property type="entry name" value="Radical SAM enzymes"/>
    <property type="match status" value="1"/>
</dbReference>
<feature type="binding site" evidence="10">
    <location>
        <position position="111"/>
    </location>
    <ligand>
        <name>GTP</name>
        <dbReference type="ChEBI" id="CHEBI:37565"/>
    </ligand>
</feature>
<feature type="binding site" evidence="10">
    <location>
        <position position="45"/>
    </location>
    <ligand>
        <name>[4Fe-4S] cluster</name>
        <dbReference type="ChEBI" id="CHEBI:49883"/>
        <label>1</label>
        <note>4Fe-4S-S-AdoMet</note>
    </ligand>
</feature>
<sequence length="320" mass="34521">MAISLPIRNLNTIPLHAPLMTLADPFGRRVTGLRIAVTPRCNLACLYCHHEGELVGGRGREISADEIVKVISAGADLGIRRVKLTGGEPLLRGDLESILERTPEGVEVSLTTNGVLLAARARSLAEAGLARVNVSLDSLRPAVYAGITGGTAADHRRVLEGIDAALGAGLLPVKVNVVVLRENEGEVWEMVDFARDRGVILQLIELLNLPGRGAAGDIAGIEAALEARADGVVTRDLHRRRKYFLSGAEVEVVRPMDNTEFCAHCSRLRVTSDGRLKPCLLRNDNLVDLAGADLEETKRRIKRAVLLRSPYFCGEGGRGR</sequence>
<comment type="caution">
    <text evidence="10">Lacks conserved residue(s) required for the propagation of feature annotation.</text>
</comment>
<keyword evidence="13" id="KW-1185">Reference proteome</keyword>
<protein>
    <recommendedName>
        <fullName evidence="10">Probable GTP 3',8-cyclase</fullName>
        <ecNumber evidence="10">4.1.99.22</ecNumber>
    </recommendedName>
    <alternativeName>
        <fullName evidence="10">Molybdenum cofactor biosynthesis protein A</fullName>
    </alternativeName>
</protein>
<dbReference type="Proteomes" id="UP000005877">
    <property type="component" value="Chromosome"/>
</dbReference>
<dbReference type="InterPro" id="IPR058240">
    <property type="entry name" value="rSAM_sf"/>
</dbReference>
<feature type="binding site" evidence="10">
    <location>
        <position position="87"/>
    </location>
    <ligand>
        <name>S-adenosyl-L-methionine</name>
        <dbReference type="ChEBI" id="CHEBI:59789"/>
    </ligand>
</feature>
<evidence type="ECO:0000313" key="13">
    <source>
        <dbReference type="Proteomes" id="UP000005877"/>
    </source>
</evidence>
<dbReference type="GO" id="GO:0061799">
    <property type="term" value="F:cyclic pyranopterin monophosphate synthase activity"/>
    <property type="evidence" value="ECO:0007669"/>
    <property type="project" value="TreeGrafter"/>
</dbReference>
<comment type="cofactor">
    <cofactor evidence="10">
        <name>[4Fe-4S] cluster</name>
        <dbReference type="ChEBI" id="CHEBI:49883"/>
    </cofactor>
    <text evidence="10">Binds 2 [4Fe-4S] clusters. Binds 1 [4Fe-4S] cluster coordinated with 3 cysteines and an exchangeable S-adenosyl-L-methionine and 1 [4Fe-4S] cluster coordinated with 3 cysteines and the GTP-derived substrate.</text>
</comment>
<evidence type="ECO:0000256" key="4">
    <source>
        <dbReference type="ARBA" id="ARBA00022741"/>
    </source>
</evidence>
<dbReference type="InterPro" id="IPR010505">
    <property type="entry name" value="MoaA_twitch"/>
</dbReference>
<dbReference type="Pfam" id="PF06463">
    <property type="entry name" value="Mob_synth_C"/>
    <property type="match status" value="1"/>
</dbReference>
<dbReference type="AlphaFoldDB" id="G7WR80"/>
<dbReference type="KEGG" id="mhi:Mhar_2189"/>
<reference evidence="12 13" key="1">
    <citation type="journal article" date="2012" name="PLoS ONE">
        <title>The genome characteristics and predicted function of methyl-group oxidation pathway in the obligate aceticlastic methanogens, Methanosaeta spp.</title>
        <authorList>
            <person name="Zhu J."/>
            <person name="Zheng H."/>
            <person name="Ai G."/>
            <person name="Zhang G."/>
            <person name="Liu D."/>
            <person name="Liu X."/>
            <person name="Dong X."/>
        </authorList>
    </citation>
    <scope>NUCLEOTIDE SEQUENCE [LARGE SCALE GENOMIC DNA]</scope>
    <source>
        <strain evidence="12 13">6Ac</strain>
    </source>
</reference>
<dbReference type="CDD" id="cd01335">
    <property type="entry name" value="Radical_SAM"/>
    <property type="match status" value="1"/>
</dbReference>
<dbReference type="GO" id="GO:0061798">
    <property type="term" value="F:GTP 3',8'-cyclase activity"/>
    <property type="evidence" value="ECO:0007669"/>
    <property type="project" value="UniProtKB-UniRule"/>
</dbReference>
<keyword evidence="1 10" id="KW-0004">4Fe-4S</keyword>
<dbReference type="InterPro" id="IPR050105">
    <property type="entry name" value="MoCo_biosynth_MoaA/MoaC"/>
</dbReference>
<dbReference type="UniPathway" id="UPA00344"/>
<dbReference type="SFLD" id="SFLDS00029">
    <property type="entry name" value="Radical_SAM"/>
    <property type="match status" value="1"/>
</dbReference>
<comment type="similarity">
    <text evidence="10">Belongs to the radical SAM superfamily. MoaA family.</text>
</comment>
<dbReference type="GO" id="GO:0051539">
    <property type="term" value="F:4 iron, 4 sulfur cluster binding"/>
    <property type="evidence" value="ECO:0007669"/>
    <property type="project" value="UniProtKB-UniRule"/>
</dbReference>
<dbReference type="HAMAP" id="MF_01225_A">
    <property type="entry name" value="MoaA_A"/>
    <property type="match status" value="1"/>
</dbReference>
<keyword evidence="8 10" id="KW-0501">Molybdenum cofactor biosynthesis</keyword>
<evidence type="ECO:0000256" key="6">
    <source>
        <dbReference type="ARBA" id="ARBA00023014"/>
    </source>
</evidence>
<dbReference type="HOGENOM" id="CLU_009273_0_1_2"/>
<dbReference type="NCBIfam" id="NF001199">
    <property type="entry name" value="PRK00164.2-1"/>
    <property type="match status" value="1"/>
</dbReference>
<dbReference type="InterPro" id="IPR007197">
    <property type="entry name" value="rSAM"/>
</dbReference>
<evidence type="ECO:0000256" key="9">
    <source>
        <dbReference type="ARBA" id="ARBA00023239"/>
    </source>
</evidence>
<keyword evidence="4 10" id="KW-0547">Nucleotide-binding</keyword>
<comment type="pathway">
    <text evidence="10">Cofactor biosynthesis; molybdopterin biosynthesis.</text>
</comment>
<proteinExistence type="inferred from homology"/>
<feature type="domain" description="Radical SAM core" evidence="11">
    <location>
        <begin position="25"/>
        <end position="245"/>
    </location>
</feature>
<feature type="binding site" evidence="10">
    <location>
        <position position="135"/>
    </location>
    <ligand>
        <name>S-adenosyl-L-methionine</name>
        <dbReference type="ChEBI" id="CHEBI:59789"/>
    </ligand>
</feature>
<evidence type="ECO:0000313" key="12">
    <source>
        <dbReference type="EMBL" id="AET65541.1"/>
    </source>
</evidence>
<keyword evidence="5 10" id="KW-0408">Iron</keyword>
<dbReference type="PROSITE" id="PS51918">
    <property type="entry name" value="RADICAL_SAM"/>
    <property type="match status" value="1"/>
</dbReference>
<dbReference type="CDD" id="cd21117">
    <property type="entry name" value="Twitch_MoaA"/>
    <property type="match status" value="1"/>
</dbReference>
<feature type="binding site" evidence="10">
    <location>
        <position position="47"/>
    </location>
    <ligand>
        <name>S-adenosyl-L-methionine</name>
        <dbReference type="ChEBI" id="CHEBI:59789"/>
    </ligand>
</feature>
<dbReference type="GO" id="GO:0006777">
    <property type="term" value="P:Mo-molybdopterin cofactor biosynthetic process"/>
    <property type="evidence" value="ECO:0007669"/>
    <property type="project" value="UniProtKB-UniRule"/>
</dbReference>
<dbReference type="SFLD" id="SFLDG01067">
    <property type="entry name" value="SPASM/twitch_domain_containing"/>
    <property type="match status" value="1"/>
</dbReference>
<dbReference type="NCBIfam" id="TIGR02668">
    <property type="entry name" value="moaA_archaeal"/>
    <property type="match status" value="1"/>
</dbReference>
<dbReference type="GO" id="GO:0005525">
    <property type="term" value="F:GTP binding"/>
    <property type="evidence" value="ECO:0007669"/>
    <property type="project" value="UniProtKB-UniRule"/>
</dbReference>
<dbReference type="SFLD" id="SFLDG01386">
    <property type="entry name" value="main_SPASM_domain-containing"/>
    <property type="match status" value="1"/>
</dbReference>
<gene>
    <name evidence="10" type="primary">moaA</name>
    <name evidence="12" type="ordered locus">Mhar_2189</name>
</gene>
<comment type="function">
    <text evidence="10">Catalyzes the cyclization of GTP to (8S)-3',8-cyclo-7,8-dihydroguanosine 5'-triphosphate.</text>
</comment>
<evidence type="ECO:0000256" key="3">
    <source>
        <dbReference type="ARBA" id="ARBA00022723"/>
    </source>
</evidence>
<feature type="binding site" evidence="10">
    <location>
        <position position="83"/>
    </location>
    <ligand>
        <name>GTP</name>
        <dbReference type="ChEBI" id="CHEBI:37565"/>
    </ligand>
</feature>
<feature type="binding site" evidence="10">
    <location>
        <position position="174"/>
    </location>
    <ligand>
        <name>GTP</name>
        <dbReference type="ChEBI" id="CHEBI:37565"/>
    </ligand>
</feature>
<comment type="catalytic activity">
    <reaction evidence="10">
        <text>GTP + AH2 + S-adenosyl-L-methionine = (8S)-3',8-cyclo-7,8-dihydroguanosine 5'-triphosphate + 5'-deoxyadenosine + L-methionine + A + H(+)</text>
        <dbReference type="Rhea" id="RHEA:49576"/>
        <dbReference type="ChEBI" id="CHEBI:13193"/>
        <dbReference type="ChEBI" id="CHEBI:15378"/>
        <dbReference type="ChEBI" id="CHEBI:17319"/>
        <dbReference type="ChEBI" id="CHEBI:17499"/>
        <dbReference type="ChEBI" id="CHEBI:37565"/>
        <dbReference type="ChEBI" id="CHEBI:57844"/>
        <dbReference type="ChEBI" id="CHEBI:59789"/>
        <dbReference type="ChEBI" id="CHEBI:131766"/>
        <dbReference type="EC" id="4.1.99.22"/>
    </reaction>
</comment>
<dbReference type="SFLD" id="SFLDG01383">
    <property type="entry name" value="cyclic_pyranopterin_phosphate"/>
    <property type="match status" value="1"/>
</dbReference>
<dbReference type="SMART" id="SM00729">
    <property type="entry name" value="Elp3"/>
    <property type="match status" value="1"/>
</dbReference>
<dbReference type="InterPro" id="IPR013785">
    <property type="entry name" value="Aldolase_TIM"/>
</dbReference>
<keyword evidence="2 10" id="KW-0949">S-adenosyl-L-methionine</keyword>
<dbReference type="PANTHER" id="PTHR22960:SF0">
    <property type="entry name" value="MOLYBDENUM COFACTOR BIOSYNTHESIS PROTEIN 1"/>
    <property type="match status" value="1"/>
</dbReference>
<dbReference type="EMBL" id="CP003117">
    <property type="protein sequence ID" value="AET65541.1"/>
    <property type="molecule type" value="Genomic_DNA"/>
</dbReference>